<proteinExistence type="predicted"/>
<reference evidence="1 2" key="1">
    <citation type="submission" date="2014-04" db="EMBL/GenBank/DDBJ databases">
        <title>Evolutionary Origins and Diversification of the Mycorrhizal Mutualists.</title>
        <authorList>
            <consortium name="DOE Joint Genome Institute"/>
            <consortium name="Mycorrhizal Genomics Consortium"/>
            <person name="Kohler A."/>
            <person name="Kuo A."/>
            <person name="Nagy L.G."/>
            <person name="Floudas D."/>
            <person name="Copeland A."/>
            <person name="Barry K.W."/>
            <person name="Cichocki N."/>
            <person name="Veneault-Fourrey C."/>
            <person name="LaButti K."/>
            <person name="Lindquist E.A."/>
            <person name="Lipzen A."/>
            <person name="Lundell T."/>
            <person name="Morin E."/>
            <person name="Murat C."/>
            <person name="Riley R."/>
            <person name="Ohm R."/>
            <person name="Sun H."/>
            <person name="Tunlid A."/>
            <person name="Henrissat B."/>
            <person name="Grigoriev I.V."/>
            <person name="Hibbett D.S."/>
            <person name="Martin F."/>
        </authorList>
    </citation>
    <scope>NUCLEOTIDE SEQUENCE [LARGE SCALE GENOMIC DNA]</scope>
    <source>
        <strain evidence="1 2">Koide BX008</strain>
    </source>
</reference>
<dbReference type="HOGENOM" id="CLU_2426574_0_0_1"/>
<dbReference type="EMBL" id="KN818230">
    <property type="protein sequence ID" value="KIL67988.1"/>
    <property type="molecule type" value="Genomic_DNA"/>
</dbReference>
<gene>
    <name evidence="1" type="ORF">M378DRAFT_994799</name>
</gene>
<dbReference type="Proteomes" id="UP000054549">
    <property type="component" value="Unassembled WGS sequence"/>
</dbReference>
<evidence type="ECO:0000313" key="1">
    <source>
        <dbReference type="EMBL" id="KIL67988.1"/>
    </source>
</evidence>
<dbReference type="InParanoid" id="A0A0C2XGG6"/>
<dbReference type="AlphaFoldDB" id="A0A0C2XGG6"/>
<accession>A0A0C2XGG6</accession>
<name>A0A0C2XGG6_AMAMK</name>
<protein>
    <submittedName>
        <fullName evidence="1">Uncharacterized protein</fullName>
    </submittedName>
</protein>
<sequence>MIGPTLAYLPFRILTFHFPMTLNLATFRSFILGQTPSVPYHYHITHPCSLTAPRLPHTTPPAYWPIRSTIDVNKDTSTTHCKGLRYILGLE</sequence>
<keyword evidence="2" id="KW-1185">Reference proteome</keyword>
<organism evidence="1 2">
    <name type="scientific">Amanita muscaria (strain Koide BX008)</name>
    <dbReference type="NCBI Taxonomy" id="946122"/>
    <lineage>
        <taxon>Eukaryota</taxon>
        <taxon>Fungi</taxon>
        <taxon>Dikarya</taxon>
        <taxon>Basidiomycota</taxon>
        <taxon>Agaricomycotina</taxon>
        <taxon>Agaricomycetes</taxon>
        <taxon>Agaricomycetidae</taxon>
        <taxon>Agaricales</taxon>
        <taxon>Pluteineae</taxon>
        <taxon>Amanitaceae</taxon>
        <taxon>Amanita</taxon>
    </lineage>
</organism>
<evidence type="ECO:0000313" key="2">
    <source>
        <dbReference type="Proteomes" id="UP000054549"/>
    </source>
</evidence>